<evidence type="ECO:0000256" key="15">
    <source>
        <dbReference type="ARBA" id="ARBA00050054"/>
    </source>
</evidence>
<evidence type="ECO:0000256" key="5">
    <source>
        <dbReference type="ARBA" id="ARBA00012876"/>
    </source>
</evidence>
<evidence type="ECO:0000256" key="12">
    <source>
        <dbReference type="ARBA" id="ARBA00030857"/>
    </source>
</evidence>
<dbReference type="GO" id="GO:0047298">
    <property type="term" value="F:(S)-3-amino-2-methylpropionate transaminase activity"/>
    <property type="evidence" value="ECO:0007669"/>
    <property type="project" value="UniProtKB-EC"/>
</dbReference>
<keyword evidence="18" id="KW-1185">Reference proteome</keyword>
<dbReference type="EC" id="2.6.1.19" evidence="6"/>
<dbReference type="InterPro" id="IPR015424">
    <property type="entry name" value="PyrdxlP-dep_Trfase"/>
</dbReference>
<dbReference type="PROSITE" id="PS00600">
    <property type="entry name" value="AA_TRANSFER_CLASS_3"/>
    <property type="match status" value="1"/>
</dbReference>
<dbReference type="OrthoDB" id="9807885at2"/>
<protein>
    <recommendedName>
        <fullName evidence="12">(S)-3-amino-2-methylpropionate transaminase</fullName>
        <ecNumber evidence="6">2.6.1.19</ecNumber>
        <ecNumber evidence="5">2.6.1.22</ecNumber>
    </recommendedName>
    <alternativeName>
        <fullName evidence="13">GABA aminotransferase</fullName>
    </alternativeName>
    <alternativeName>
        <fullName evidence="11">Gamma-amino-N-butyrate transaminase</fullName>
    </alternativeName>
    <alternativeName>
        <fullName evidence="15">Glutamate:succinic semialdehyde transaminase</fullName>
    </alternativeName>
    <alternativeName>
        <fullName evidence="10">L-AIBAT</fullName>
    </alternativeName>
</protein>
<evidence type="ECO:0000313" key="18">
    <source>
        <dbReference type="Proteomes" id="UP000051461"/>
    </source>
</evidence>
<comment type="similarity">
    <text evidence="4 16">Belongs to the class-III pyridoxal-phosphate-dependent aminotransferase family.</text>
</comment>
<dbReference type="RefSeq" id="WP_057905776.1">
    <property type="nucleotide sequence ID" value="NZ_AZDA01000140.1"/>
</dbReference>
<evidence type="ECO:0000256" key="1">
    <source>
        <dbReference type="ARBA" id="ARBA00001750"/>
    </source>
</evidence>
<evidence type="ECO:0000256" key="7">
    <source>
        <dbReference type="ARBA" id="ARBA00022576"/>
    </source>
</evidence>
<sequence>MLKSSVALKDSLPAVTMPLPGPKAAVVLKQRAACVPNAIGTQYPVVIKRGAGAMIEDLDGNRLLDWVGGVGVMNVGYSQPAIIAAVQAQAQNYFHSMINVTTHPSYVELTRRLSALAPLNSTHNKAMLINSGAEALENAVKIARSYTKRNNIIVFSGAFHGRTALTVAMTAKRSYSYGLDHNISGIYRAPYPYLYRAPKGYSRSESIRYYLDQLELVFAQGCPAEFVAGIVLEPIQGEGGFIPAPFEYVAALRQICHKYGILLIADEVQTGFGRSGQLFVSNYWQERGFAPDIIATAKSIGAGLPLAAVISTAEIMDGIQPGIVGSTFGGNAMACVAGLKVLDIIRDQDLCQKALRNGKIVATGFRALQAKYPQVGDVRGIGSMVGIEFVHDPISKQPYPELVQRLINNAVQHGLLMENAGLHDNVIRFLCPLVATPEQLKAGLKIFESALTAALTD</sequence>
<dbReference type="FunFam" id="3.40.640.10:FF:000013">
    <property type="entry name" value="4-aminobutyrate aminotransferase"/>
    <property type="match status" value="1"/>
</dbReference>
<evidence type="ECO:0000256" key="10">
    <source>
        <dbReference type="ARBA" id="ARBA00029760"/>
    </source>
</evidence>
<proteinExistence type="inferred from homology"/>
<dbReference type="PATRIC" id="fig|1423726.3.peg.2001"/>
<dbReference type="AlphaFoldDB" id="A0A0R1GNQ6"/>
<evidence type="ECO:0000256" key="4">
    <source>
        <dbReference type="ARBA" id="ARBA00008954"/>
    </source>
</evidence>
<dbReference type="InterPro" id="IPR005814">
    <property type="entry name" value="Aminotrans_3"/>
</dbReference>
<organism evidence="17 18">
    <name type="scientific">Loigolactobacillus bifermentans DSM 20003</name>
    <dbReference type="NCBI Taxonomy" id="1423726"/>
    <lineage>
        <taxon>Bacteria</taxon>
        <taxon>Bacillati</taxon>
        <taxon>Bacillota</taxon>
        <taxon>Bacilli</taxon>
        <taxon>Lactobacillales</taxon>
        <taxon>Lactobacillaceae</taxon>
        <taxon>Loigolactobacillus</taxon>
    </lineage>
</organism>
<dbReference type="CDD" id="cd00610">
    <property type="entry name" value="OAT_like"/>
    <property type="match status" value="1"/>
</dbReference>
<comment type="pathway">
    <text evidence="3">Amino-acid degradation; 4-aminobutanoate degradation.</text>
</comment>
<reference evidence="17 18" key="1">
    <citation type="journal article" date="2015" name="Genome Announc.">
        <title>Expanding the biotechnology potential of lactobacilli through comparative genomics of 213 strains and associated genera.</title>
        <authorList>
            <person name="Sun Z."/>
            <person name="Harris H.M."/>
            <person name="McCann A."/>
            <person name="Guo C."/>
            <person name="Argimon S."/>
            <person name="Zhang W."/>
            <person name="Yang X."/>
            <person name="Jeffery I.B."/>
            <person name="Cooney J.C."/>
            <person name="Kagawa T.F."/>
            <person name="Liu W."/>
            <person name="Song Y."/>
            <person name="Salvetti E."/>
            <person name="Wrobel A."/>
            <person name="Rasinkangas P."/>
            <person name="Parkhill J."/>
            <person name="Rea M.C."/>
            <person name="O'Sullivan O."/>
            <person name="Ritari J."/>
            <person name="Douillard F.P."/>
            <person name="Paul Ross R."/>
            <person name="Yang R."/>
            <person name="Briner A.E."/>
            <person name="Felis G.E."/>
            <person name="de Vos W.M."/>
            <person name="Barrangou R."/>
            <person name="Klaenhammer T.R."/>
            <person name="Caufield P.W."/>
            <person name="Cui Y."/>
            <person name="Zhang H."/>
            <person name="O'Toole P.W."/>
        </authorList>
    </citation>
    <scope>NUCLEOTIDE SEQUENCE [LARGE SCALE GENOMIC DNA]</scope>
    <source>
        <strain evidence="17 18">DSM 20003</strain>
    </source>
</reference>
<dbReference type="Gene3D" id="3.40.640.10">
    <property type="entry name" value="Type I PLP-dependent aspartate aminotransferase-like (Major domain)"/>
    <property type="match status" value="1"/>
</dbReference>
<dbReference type="GO" id="GO:0034386">
    <property type="term" value="F:4-aminobutyrate:2-oxoglutarate transaminase activity"/>
    <property type="evidence" value="ECO:0007669"/>
    <property type="project" value="UniProtKB-EC"/>
</dbReference>
<evidence type="ECO:0000256" key="14">
    <source>
        <dbReference type="ARBA" id="ARBA00048021"/>
    </source>
</evidence>
<evidence type="ECO:0000256" key="11">
    <source>
        <dbReference type="ARBA" id="ARBA00030204"/>
    </source>
</evidence>
<dbReference type="Gene3D" id="3.90.1150.10">
    <property type="entry name" value="Aspartate Aminotransferase, domain 1"/>
    <property type="match status" value="1"/>
</dbReference>
<dbReference type="EC" id="2.6.1.22" evidence="5"/>
<evidence type="ECO:0000256" key="6">
    <source>
        <dbReference type="ARBA" id="ARBA00012912"/>
    </source>
</evidence>
<dbReference type="Pfam" id="PF00202">
    <property type="entry name" value="Aminotran_3"/>
    <property type="match status" value="1"/>
</dbReference>
<comment type="caution">
    <text evidence="17">The sequence shown here is derived from an EMBL/GenBank/DDBJ whole genome shotgun (WGS) entry which is preliminary data.</text>
</comment>
<comment type="cofactor">
    <cofactor evidence="2">
        <name>pyridoxal 5'-phosphate</name>
        <dbReference type="ChEBI" id="CHEBI:597326"/>
    </cofactor>
</comment>
<dbReference type="EMBL" id="AZDA01000140">
    <property type="protein sequence ID" value="KRK32503.1"/>
    <property type="molecule type" value="Genomic_DNA"/>
</dbReference>
<comment type="catalytic activity">
    <reaction evidence="14">
        <text>4-aminobutanoate + 2-oxoglutarate = succinate semialdehyde + L-glutamate</text>
        <dbReference type="Rhea" id="RHEA:23352"/>
        <dbReference type="ChEBI" id="CHEBI:16810"/>
        <dbReference type="ChEBI" id="CHEBI:29985"/>
        <dbReference type="ChEBI" id="CHEBI:57706"/>
        <dbReference type="ChEBI" id="CHEBI:59888"/>
        <dbReference type="EC" id="2.6.1.19"/>
    </reaction>
</comment>
<evidence type="ECO:0000256" key="9">
    <source>
        <dbReference type="ARBA" id="ARBA00022898"/>
    </source>
</evidence>
<comment type="catalytic activity">
    <reaction evidence="1">
        <text>(S)-3-amino-2-methylpropanoate + 2-oxoglutarate = 2-methyl-3-oxopropanoate + L-glutamate</text>
        <dbReference type="Rhea" id="RHEA:13993"/>
        <dbReference type="ChEBI" id="CHEBI:16810"/>
        <dbReference type="ChEBI" id="CHEBI:29985"/>
        <dbReference type="ChEBI" id="CHEBI:57700"/>
        <dbReference type="ChEBI" id="CHEBI:58655"/>
        <dbReference type="EC" id="2.6.1.22"/>
    </reaction>
</comment>
<dbReference type="GO" id="GO:0030170">
    <property type="term" value="F:pyridoxal phosphate binding"/>
    <property type="evidence" value="ECO:0007669"/>
    <property type="project" value="InterPro"/>
</dbReference>
<dbReference type="Proteomes" id="UP000051461">
    <property type="component" value="Unassembled WGS sequence"/>
</dbReference>
<gene>
    <name evidence="17" type="ORF">FC07_GL001926</name>
</gene>
<dbReference type="PANTHER" id="PTHR11986">
    <property type="entry name" value="AMINOTRANSFERASE CLASS III"/>
    <property type="match status" value="1"/>
</dbReference>
<dbReference type="PANTHER" id="PTHR11986:SF58">
    <property type="entry name" value="LEUCINE_METHIONINE RACEMASE"/>
    <property type="match status" value="1"/>
</dbReference>
<dbReference type="InterPro" id="IPR015422">
    <property type="entry name" value="PyrdxlP-dep_Trfase_small"/>
</dbReference>
<dbReference type="InterPro" id="IPR015421">
    <property type="entry name" value="PyrdxlP-dep_Trfase_major"/>
</dbReference>
<dbReference type="STRING" id="1423726.FC07_GL001926"/>
<evidence type="ECO:0000256" key="2">
    <source>
        <dbReference type="ARBA" id="ARBA00001933"/>
    </source>
</evidence>
<name>A0A0R1GNQ6_9LACO</name>
<dbReference type="InterPro" id="IPR049704">
    <property type="entry name" value="Aminotrans_3_PPA_site"/>
</dbReference>
<dbReference type="PIRSF" id="PIRSF000521">
    <property type="entry name" value="Transaminase_4ab_Lys_Orn"/>
    <property type="match status" value="1"/>
</dbReference>
<dbReference type="SUPFAM" id="SSF53383">
    <property type="entry name" value="PLP-dependent transferases"/>
    <property type="match status" value="1"/>
</dbReference>
<evidence type="ECO:0000256" key="16">
    <source>
        <dbReference type="RuleBase" id="RU003560"/>
    </source>
</evidence>
<dbReference type="GO" id="GO:0042802">
    <property type="term" value="F:identical protein binding"/>
    <property type="evidence" value="ECO:0007669"/>
    <property type="project" value="TreeGrafter"/>
</dbReference>
<accession>A0A0R1GNQ6</accession>
<evidence type="ECO:0000256" key="8">
    <source>
        <dbReference type="ARBA" id="ARBA00022679"/>
    </source>
</evidence>
<keyword evidence="7" id="KW-0032">Aminotransferase</keyword>
<dbReference type="InterPro" id="IPR050103">
    <property type="entry name" value="Class-III_PLP-dep_AT"/>
</dbReference>
<keyword evidence="8" id="KW-0808">Transferase</keyword>
<keyword evidence="9 16" id="KW-0663">Pyridoxal phosphate</keyword>
<evidence type="ECO:0000256" key="13">
    <source>
        <dbReference type="ARBA" id="ARBA00031787"/>
    </source>
</evidence>
<evidence type="ECO:0000313" key="17">
    <source>
        <dbReference type="EMBL" id="KRK32503.1"/>
    </source>
</evidence>
<evidence type="ECO:0000256" key="3">
    <source>
        <dbReference type="ARBA" id="ARBA00005176"/>
    </source>
</evidence>